<dbReference type="PANTHER" id="PTHR30237">
    <property type="entry name" value="MURAMOYLTETRAPEPTIDE CARBOXYPEPTIDASE"/>
    <property type="match status" value="1"/>
</dbReference>
<dbReference type="InterPro" id="IPR027461">
    <property type="entry name" value="Carboxypeptidase_A_C_sf"/>
</dbReference>
<dbReference type="GO" id="GO:0008236">
    <property type="term" value="F:serine-type peptidase activity"/>
    <property type="evidence" value="ECO:0007669"/>
    <property type="project" value="UniProtKB-KW"/>
</dbReference>
<dbReference type="InterPro" id="IPR040921">
    <property type="entry name" value="Peptidase_S66C"/>
</dbReference>
<dbReference type="InterPro" id="IPR040449">
    <property type="entry name" value="Peptidase_S66_N"/>
</dbReference>
<dbReference type="RefSeq" id="WP_099644476.1">
    <property type="nucleotide sequence ID" value="NZ_KZ319287.1"/>
</dbReference>
<name>A0A2G1VVX7_9FLAO</name>
<feature type="domain" description="LD-carboxypeptidase N-terminal" evidence="7">
    <location>
        <begin position="13"/>
        <end position="128"/>
    </location>
</feature>
<sequence>MLTPPFLKAGDKVGIVCTARKIDRDELDEGIAMLKSCDLVPVLGKTIGAADDQFGGDDKLRAADLQDMLDNEEIRAVWCARGGYGTVRIIDWINFYKFVKYPKWIIGYSDITVLHSQIHKLGFETIHAVMPVGISKNTALAKQTLENAWFGRPLHYTVPASPLNRMGEARAQLVGGNISILYSLCGSSSSIDTDNKILFLEDLDEYLYHVDRMMVNLKRNGMLRNLKGLIVGGLTKMHDNSVPFGKTAEEIVFDAVSEYEYPVCFDFPAGHLDDNRALIFGRDISFVVNERGAKVYFEEPEMQ</sequence>
<evidence type="ECO:0000256" key="5">
    <source>
        <dbReference type="ARBA" id="ARBA00022825"/>
    </source>
</evidence>
<keyword evidence="2 9" id="KW-0121">Carboxypeptidase</keyword>
<keyword evidence="5" id="KW-0720">Serine protease</keyword>
<feature type="active site" description="Charge relay system" evidence="6">
    <location>
        <position position="271"/>
    </location>
</feature>
<dbReference type="GO" id="GO:0006508">
    <property type="term" value="P:proteolysis"/>
    <property type="evidence" value="ECO:0007669"/>
    <property type="project" value="UniProtKB-KW"/>
</dbReference>
<dbReference type="Proteomes" id="UP000229433">
    <property type="component" value="Unassembled WGS sequence"/>
</dbReference>
<keyword evidence="4" id="KW-0378">Hydrolase</keyword>
<dbReference type="SUPFAM" id="SSF141986">
    <property type="entry name" value="LD-carboxypeptidase A C-terminal domain-like"/>
    <property type="match status" value="1"/>
</dbReference>
<dbReference type="GO" id="GO:0004180">
    <property type="term" value="F:carboxypeptidase activity"/>
    <property type="evidence" value="ECO:0007669"/>
    <property type="project" value="UniProtKB-KW"/>
</dbReference>
<evidence type="ECO:0000256" key="3">
    <source>
        <dbReference type="ARBA" id="ARBA00022670"/>
    </source>
</evidence>
<protein>
    <submittedName>
        <fullName evidence="9">LD-carboxypeptidase</fullName>
    </submittedName>
</protein>
<dbReference type="InterPro" id="IPR029062">
    <property type="entry name" value="Class_I_gatase-like"/>
</dbReference>
<feature type="active site" description="Charge relay system" evidence="6">
    <location>
        <position position="201"/>
    </location>
</feature>
<dbReference type="InterPro" id="IPR027478">
    <property type="entry name" value="LdcA_N"/>
</dbReference>
<dbReference type="SUPFAM" id="SSF52317">
    <property type="entry name" value="Class I glutamine amidotransferase-like"/>
    <property type="match status" value="1"/>
</dbReference>
<dbReference type="Pfam" id="PF17676">
    <property type="entry name" value="Peptidase_S66C"/>
    <property type="match status" value="1"/>
</dbReference>
<gene>
    <name evidence="9" type="ORF">CJ305_01540</name>
</gene>
<dbReference type="EMBL" id="NQXA01000001">
    <property type="protein sequence ID" value="PHQ30937.1"/>
    <property type="molecule type" value="Genomic_DNA"/>
</dbReference>
<dbReference type="PIRSF" id="PIRSF028757">
    <property type="entry name" value="LD-carboxypeptidase"/>
    <property type="match status" value="1"/>
</dbReference>
<evidence type="ECO:0000256" key="2">
    <source>
        <dbReference type="ARBA" id="ARBA00022645"/>
    </source>
</evidence>
<evidence type="ECO:0000313" key="10">
    <source>
        <dbReference type="Proteomes" id="UP000229433"/>
    </source>
</evidence>
<evidence type="ECO:0000256" key="1">
    <source>
        <dbReference type="ARBA" id="ARBA00010233"/>
    </source>
</evidence>
<dbReference type="Gene3D" id="3.40.50.10740">
    <property type="entry name" value="Class I glutamine amidotransferase-like"/>
    <property type="match status" value="1"/>
</dbReference>
<keyword evidence="10" id="KW-1185">Reference proteome</keyword>
<evidence type="ECO:0000256" key="4">
    <source>
        <dbReference type="ARBA" id="ARBA00022801"/>
    </source>
</evidence>
<feature type="active site" description="Nucleophile" evidence="6">
    <location>
        <position position="109"/>
    </location>
</feature>
<proteinExistence type="inferred from homology"/>
<dbReference type="CDD" id="cd07025">
    <property type="entry name" value="Peptidase_S66"/>
    <property type="match status" value="1"/>
</dbReference>
<comment type="similarity">
    <text evidence="1">Belongs to the peptidase S66 family.</text>
</comment>
<dbReference type="Pfam" id="PF02016">
    <property type="entry name" value="Peptidase_S66"/>
    <property type="match status" value="1"/>
</dbReference>
<reference evidence="9 10" key="1">
    <citation type="submission" date="2017-08" db="EMBL/GenBank/DDBJ databases">
        <title>The whole genome shortgun sequences of strain Leeuwenhoekiella nanhaiensis G18 from the South China Sea.</title>
        <authorList>
            <person name="Liu Q."/>
        </authorList>
    </citation>
    <scope>NUCLEOTIDE SEQUENCE [LARGE SCALE GENOMIC DNA]</scope>
    <source>
        <strain evidence="9 10">G18</strain>
    </source>
</reference>
<evidence type="ECO:0000256" key="6">
    <source>
        <dbReference type="PIRSR" id="PIRSR028757-1"/>
    </source>
</evidence>
<dbReference type="PANTHER" id="PTHR30237:SF2">
    <property type="entry name" value="MUREIN TETRAPEPTIDE CARBOXYPEPTIDASE"/>
    <property type="match status" value="1"/>
</dbReference>
<dbReference type="InterPro" id="IPR003507">
    <property type="entry name" value="S66_fam"/>
</dbReference>
<dbReference type="AlphaFoldDB" id="A0A2G1VVX7"/>
<evidence type="ECO:0000259" key="8">
    <source>
        <dbReference type="Pfam" id="PF17676"/>
    </source>
</evidence>
<dbReference type="Gene3D" id="3.50.30.60">
    <property type="entry name" value="LD-carboxypeptidase A C-terminal domain-like"/>
    <property type="match status" value="1"/>
</dbReference>
<organism evidence="9 10">
    <name type="scientific">Leeuwenhoekiella nanhaiensis</name>
    <dbReference type="NCBI Taxonomy" id="1655491"/>
    <lineage>
        <taxon>Bacteria</taxon>
        <taxon>Pseudomonadati</taxon>
        <taxon>Bacteroidota</taxon>
        <taxon>Flavobacteriia</taxon>
        <taxon>Flavobacteriales</taxon>
        <taxon>Flavobacteriaceae</taxon>
        <taxon>Leeuwenhoekiella</taxon>
    </lineage>
</organism>
<feature type="domain" description="LD-carboxypeptidase C-terminal" evidence="8">
    <location>
        <begin position="171"/>
        <end position="284"/>
    </location>
</feature>
<evidence type="ECO:0000259" key="7">
    <source>
        <dbReference type="Pfam" id="PF02016"/>
    </source>
</evidence>
<evidence type="ECO:0000313" key="9">
    <source>
        <dbReference type="EMBL" id="PHQ30937.1"/>
    </source>
</evidence>
<dbReference type="OrthoDB" id="9807329at2"/>
<accession>A0A2G1VVX7</accession>
<comment type="caution">
    <text evidence="9">The sequence shown here is derived from an EMBL/GenBank/DDBJ whole genome shotgun (WGS) entry which is preliminary data.</text>
</comment>
<keyword evidence="3" id="KW-0645">Protease</keyword>